<reference evidence="2 3" key="1">
    <citation type="journal article" date="2016" name="Nat. Commun.">
        <title>Thousands of microbial genomes shed light on interconnected biogeochemical processes in an aquifer system.</title>
        <authorList>
            <person name="Anantharaman K."/>
            <person name="Brown C.T."/>
            <person name="Hug L.A."/>
            <person name="Sharon I."/>
            <person name="Castelle C.J."/>
            <person name="Probst A.J."/>
            <person name="Thomas B.C."/>
            <person name="Singh A."/>
            <person name="Wilkins M.J."/>
            <person name="Karaoz U."/>
            <person name="Brodie E.L."/>
            <person name="Williams K.H."/>
            <person name="Hubbard S.S."/>
            <person name="Banfield J.F."/>
        </authorList>
    </citation>
    <scope>NUCLEOTIDE SEQUENCE [LARGE SCALE GENOMIC DNA]</scope>
</reference>
<evidence type="ECO:0008006" key="4">
    <source>
        <dbReference type="Google" id="ProtNLM"/>
    </source>
</evidence>
<keyword evidence="1" id="KW-0472">Membrane</keyword>
<evidence type="ECO:0000256" key="1">
    <source>
        <dbReference type="SAM" id="Phobius"/>
    </source>
</evidence>
<name>A0A1F6YDG2_9BACT</name>
<dbReference type="EMBL" id="MFVT01000005">
    <property type="protein sequence ID" value="OGJ04340.1"/>
    <property type="molecule type" value="Genomic_DNA"/>
</dbReference>
<gene>
    <name evidence="2" type="ORF">A3F97_02365</name>
</gene>
<organism evidence="2 3">
    <name type="scientific">Candidatus Nomurabacteria bacterium RIFCSPLOWO2_12_FULL_41_10</name>
    <dbReference type="NCBI Taxonomy" id="1801795"/>
    <lineage>
        <taxon>Bacteria</taxon>
        <taxon>Candidatus Nomuraibacteriota</taxon>
    </lineage>
</organism>
<sequence>MCNGKGCCKSGCVVRKVRKPLLIIGGLNWGLVGVALLMGNGSNWNVVNLLLGSWPVAEGVVYVLVGLAAVMKIFGCRCKKCMEACASCEAGGMDKKM</sequence>
<dbReference type="PANTHER" id="PTHR37304">
    <property type="entry name" value="MEMBRANE PROTEIN-RELATED"/>
    <property type="match status" value="1"/>
</dbReference>
<dbReference type="AlphaFoldDB" id="A0A1F6YDG2"/>
<dbReference type="InterPro" id="IPR007211">
    <property type="entry name" value="DUF378"/>
</dbReference>
<dbReference type="Pfam" id="PF04070">
    <property type="entry name" value="DUF378"/>
    <property type="match status" value="1"/>
</dbReference>
<keyword evidence="1" id="KW-0812">Transmembrane</keyword>
<protein>
    <recommendedName>
        <fullName evidence="4">DUF378 domain-containing protein</fullName>
    </recommendedName>
</protein>
<keyword evidence="1" id="KW-1133">Transmembrane helix</keyword>
<dbReference type="Proteomes" id="UP000176826">
    <property type="component" value="Unassembled WGS sequence"/>
</dbReference>
<dbReference type="PANTHER" id="PTHR37304:SF1">
    <property type="entry name" value="MEMBRANE PROTEIN"/>
    <property type="match status" value="1"/>
</dbReference>
<comment type="caution">
    <text evidence="2">The sequence shown here is derived from an EMBL/GenBank/DDBJ whole genome shotgun (WGS) entry which is preliminary data.</text>
</comment>
<evidence type="ECO:0000313" key="2">
    <source>
        <dbReference type="EMBL" id="OGJ04340.1"/>
    </source>
</evidence>
<proteinExistence type="predicted"/>
<feature type="transmembrane region" description="Helical" evidence="1">
    <location>
        <begin position="21"/>
        <end position="39"/>
    </location>
</feature>
<evidence type="ECO:0000313" key="3">
    <source>
        <dbReference type="Proteomes" id="UP000176826"/>
    </source>
</evidence>
<feature type="transmembrane region" description="Helical" evidence="1">
    <location>
        <begin position="51"/>
        <end position="70"/>
    </location>
</feature>
<accession>A0A1F6YDG2</accession>